<comment type="caution">
    <text evidence="5">The sequence shown here is derived from an EMBL/GenBank/DDBJ whole genome shotgun (WGS) entry which is preliminary data.</text>
</comment>
<evidence type="ECO:0000313" key="6">
    <source>
        <dbReference type="Proteomes" id="UP000545507"/>
    </source>
</evidence>
<dbReference type="AlphaFoldDB" id="A0A7Y8GUS1"/>
<sequence length="261" mass="29279">MHCARRALRTRWQVLVPCLKSTDTKISRPMKATDIASSNSKPTAPHRIYAVIKERIIDGTYHPGQRLTEQSFADEFDASRTPAREAIRQLASEGYVVFRPNSGAVVRSWSETELLEIFRLRARLEADICGSAARHITAEQIDRLCVIQDAIELGGTDNSEANTTRVSRLNREFHDLIGLASLQVRMVSVLAKAIEVPVVHRTFRSYSPQQMQRSFSQHRELIDAFRAHDPDWAVAIMRCHIHAAKNAVLHPEVPAAAGSLP</sequence>
<protein>
    <submittedName>
        <fullName evidence="5">GntR family transcriptional regulator</fullName>
    </submittedName>
</protein>
<dbReference type="SMART" id="SM00895">
    <property type="entry name" value="FCD"/>
    <property type="match status" value="1"/>
</dbReference>
<evidence type="ECO:0000256" key="3">
    <source>
        <dbReference type="ARBA" id="ARBA00023163"/>
    </source>
</evidence>
<dbReference type="PANTHER" id="PTHR43537:SF24">
    <property type="entry name" value="GLUCONATE OPERON TRANSCRIPTIONAL REPRESSOR"/>
    <property type="match status" value="1"/>
</dbReference>
<dbReference type="Gene3D" id="1.10.10.10">
    <property type="entry name" value="Winged helix-like DNA-binding domain superfamily/Winged helix DNA-binding domain"/>
    <property type="match status" value="1"/>
</dbReference>
<feature type="domain" description="HTH gntR-type" evidence="4">
    <location>
        <begin position="42"/>
        <end position="109"/>
    </location>
</feature>
<dbReference type="SUPFAM" id="SSF48008">
    <property type="entry name" value="GntR ligand-binding domain-like"/>
    <property type="match status" value="1"/>
</dbReference>
<dbReference type="Pfam" id="PF00392">
    <property type="entry name" value="GntR"/>
    <property type="match status" value="1"/>
</dbReference>
<accession>A0A7Y8GUS1</accession>
<dbReference type="SUPFAM" id="SSF46785">
    <property type="entry name" value="Winged helix' DNA-binding domain"/>
    <property type="match status" value="1"/>
</dbReference>
<dbReference type="PROSITE" id="PS50949">
    <property type="entry name" value="HTH_GNTR"/>
    <property type="match status" value="1"/>
</dbReference>
<gene>
    <name evidence="5" type="ORF">F3K02_05730</name>
</gene>
<name>A0A7Y8GUS1_9BURK</name>
<dbReference type="SMART" id="SM00345">
    <property type="entry name" value="HTH_GNTR"/>
    <property type="match status" value="1"/>
</dbReference>
<dbReference type="EMBL" id="VYGV01000006">
    <property type="protein sequence ID" value="NWF44753.1"/>
    <property type="molecule type" value="Genomic_DNA"/>
</dbReference>
<evidence type="ECO:0000313" key="5">
    <source>
        <dbReference type="EMBL" id="NWF44753.1"/>
    </source>
</evidence>
<evidence type="ECO:0000259" key="4">
    <source>
        <dbReference type="PROSITE" id="PS50949"/>
    </source>
</evidence>
<dbReference type="InterPro" id="IPR011711">
    <property type="entry name" value="GntR_C"/>
</dbReference>
<dbReference type="GO" id="GO:0003677">
    <property type="term" value="F:DNA binding"/>
    <property type="evidence" value="ECO:0007669"/>
    <property type="project" value="UniProtKB-KW"/>
</dbReference>
<dbReference type="PANTHER" id="PTHR43537">
    <property type="entry name" value="TRANSCRIPTIONAL REGULATOR, GNTR FAMILY"/>
    <property type="match status" value="1"/>
</dbReference>
<keyword evidence="2" id="KW-0238">DNA-binding</keyword>
<reference evidence="5 6" key="1">
    <citation type="submission" date="2019-09" db="EMBL/GenBank/DDBJ databases">
        <title>Hydrogenophaga aromatica sp. nov., isolated from a para-xylene-degrading enrichment culture.</title>
        <authorList>
            <person name="Tancsics A."/>
            <person name="Banerjee S."/>
        </authorList>
    </citation>
    <scope>NUCLEOTIDE SEQUENCE [LARGE SCALE GENOMIC DNA]</scope>
    <source>
        <strain evidence="5 6">D2P1</strain>
    </source>
</reference>
<evidence type="ECO:0000256" key="1">
    <source>
        <dbReference type="ARBA" id="ARBA00023015"/>
    </source>
</evidence>
<keyword evidence="3" id="KW-0804">Transcription</keyword>
<evidence type="ECO:0000256" key="2">
    <source>
        <dbReference type="ARBA" id="ARBA00023125"/>
    </source>
</evidence>
<dbReference type="GO" id="GO:0003700">
    <property type="term" value="F:DNA-binding transcription factor activity"/>
    <property type="evidence" value="ECO:0007669"/>
    <property type="project" value="InterPro"/>
</dbReference>
<dbReference type="InterPro" id="IPR000524">
    <property type="entry name" value="Tscrpt_reg_HTH_GntR"/>
</dbReference>
<dbReference type="Proteomes" id="UP000545507">
    <property type="component" value="Unassembled WGS sequence"/>
</dbReference>
<keyword evidence="1" id="KW-0805">Transcription regulation</keyword>
<dbReference type="InterPro" id="IPR036390">
    <property type="entry name" value="WH_DNA-bd_sf"/>
</dbReference>
<dbReference type="CDD" id="cd07377">
    <property type="entry name" value="WHTH_GntR"/>
    <property type="match status" value="1"/>
</dbReference>
<dbReference type="Gene3D" id="1.20.120.530">
    <property type="entry name" value="GntR ligand-binding domain-like"/>
    <property type="match status" value="1"/>
</dbReference>
<proteinExistence type="predicted"/>
<dbReference type="InterPro" id="IPR036388">
    <property type="entry name" value="WH-like_DNA-bd_sf"/>
</dbReference>
<dbReference type="Pfam" id="PF07729">
    <property type="entry name" value="FCD"/>
    <property type="match status" value="1"/>
</dbReference>
<dbReference type="InterPro" id="IPR008920">
    <property type="entry name" value="TF_FadR/GntR_C"/>
</dbReference>
<organism evidence="5 6">
    <name type="scientific">Hydrogenophaga aromaticivorans</name>
    <dbReference type="NCBI Taxonomy" id="2610898"/>
    <lineage>
        <taxon>Bacteria</taxon>
        <taxon>Pseudomonadati</taxon>
        <taxon>Pseudomonadota</taxon>
        <taxon>Betaproteobacteria</taxon>
        <taxon>Burkholderiales</taxon>
        <taxon>Comamonadaceae</taxon>
        <taxon>Hydrogenophaga</taxon>
    </lineage>
</organism>
<keyword evidence="6" id="KW-1185">Reference proteome</keyword>